<name>A0A8T0GLX3_CERPU</name>
<feature type="chain" id="PRO_5035782605" evidence="1">
    <location>
        <begin position="24"/>
        <end position="206"/>
    </location>
</feature>
<feature type="signal peptide" evidence="1">
    <location>
        <begin position="1"/>
        <end position="23"/>
    </location>
</feature>
<gene>
    <name evidence="2" type="ORF">KC19_10G049900</name>
</gene>
<keyword evidence="3" id="KW-1185">Reference proteome</keyword>
<evidence type="ECO:0000313" key="3">
    <source>
        <dbReference type="Proteomes" id="UP000822688"/>
    </source>
</evidence>
<organism evidence="2 3">
    <name type="scientific">Ceratodon purpureus</name>
    <name type="common">Fire moss</name>
    <name type="synonym">Dicranum purpureum</name>
    <dbReference type="NCBI Taxonomy" id="3225"/>
    <lineage>
        <taxon>Eukaryota</taxon>
        <taxon>Viridiplantae</taxon>
        <taxon>Streptophyta</taxon>
        <taxon>Embryophyta</taxon>
        <taxon>Bryophyta</taxon>
        <taxon>Bryophytina</taxon>
        <taxon>Bryopsida</taxon>
        <taxon>Dicranidae</taxon>
        <taxon>Pseudoditrichales</taxon>
        <taxon>Ditrichaceae</taxon>
        <taxon>Ceratodon</taxon>
    </lineage>
</organism>
<dbReference type="Proteomes" id="UP000822688">
    <property type="component" value="Chromosome 10"/>
</dbReference>
<dbReference type="EMBL" id="CM026431">
    <property type="protein sequence ID" value="KAG0558738.1"/>
    <property type="molecule type" value="Genomic_DNA"/>
</dbReference>
<evidence type="ECO:0000256" key="1">
    <source>
        <dbReference type="SAM" id="SignalP"/>
    </source>
</evidence>
<reference evidence="2" key="1">
    <citation type="submission" date="2020-06" db="EMBL/GenBank/DDBJ databases">
        <title>WGS assembly of Ceratodon purpureus strain R40.</title>
        <authorList>
            <person name="Carey S.B."/>
            <person name="Jenkins J."/>
            <person name="Shu S."/>
            <person name="Lovell J.T."/>
            <person name="Sreedasyam A."/>
            <person name="Maumus F."/>
            <person name="Tiley G.P."/>
            <person name="Fernandez-Pozo N."/>
            <person name="Barry K."/>
            <person name="Chen C."/>
            <person name="Wang M."/>
            <person name="Lipzen A."/>
            <person name="Daum C."/>
            <person name="Saski C.A."/>
            <person name="Payton A.C."/>
            <person name="Mcbreen J.C."/>
            <person name="Conrad R.E."/>
            <person name="Kollar L.M."/>
            <person name="Olsson S."/>
            <person name="Huttunen S."/>
            <person name="Landis J.B."/>
            <person name="Wickett N.J."/>
            <person name="Johnson M.G."/>
            <person name="Rensing S.A."/>
            <person name="Grimwood J."/>
            <person name="Schmutz J."/>
            <person name="Mcdaniel S.F."/>
        </authorList>
    </citation>
    <scope>NUCLEOTIDE SEQUENCE</scope>
    <source>
        <strain evidence="2">R40</strain>
    </source>
</reference>
<sequence length="206" mass="22125">MAFTSRTLCLLVIMLALCQAAVARPISDLTGPSPVAKSILSTFKDLGSLSDTLRSTAESVTVYNAGWRGYKISGGVLVIAQRVEKAIQQLEDAGSADETALSDDDAKLVIPVLSKFVQIHSLAMDAVIEKHGLVTLVPYVEGIRQALLNVEQSLFDFADSVERRIPTQEIRSAADDQFGALGVKLHECIATYEEPLLNAATVLASH</sequence>
<accession>A0A8T0GLX3</accession>
<keyword evidence="1" id="KW-0732">Signal</keyword>
<comment type="caution">
    <text evidence="2">The sequence shown here is derived from an EMBL/GenBank/DDBJ whole genome shotgun (WGS) entry which is preliminary data.</text>
</comment>
<proteinExistence type="predicted"/>
<dbReference type="AlphaFoldDB" id="A0A8T0GLX3"/>
<protein>
    <submittedName>
        <fullName evidence="2">Uncharacterized protein</fullName>
    </submittedName>
</protein>
<evidence type="ECO:0000313" key="2">
    <source>
        <dbReference type="EMBL" id="KAG0558738.1"/>
    </source>
</evidence>